<feature type="signal peptide" evidence="4">
    <location>
        <begin position="1"/>
        <end position="20"/>
    </location>
</feature>
<evidence type="ECO:0000313" key="7">
    <source>
        <dbReference type="Proteomes" id="UP000001052"/>
    </source>
</evidence>
<proteinExistence type="predicted"/>
<accession>C8X3H7</accession>
<keyword evidence="3" id="KW-0175">Coiled coil</keyword>
<dbReference type="SUPFAM" id="SSF109998">
    <property type="entry name" value="Triger factor/SurA peptide-binding domain-like"/>
    <property type="match status" value="1"/>
</dbReference>
<reference evidence="7" key="1">
    <citation type="submission" date="2009-09" db="EMBL/GenBank/DDBJ databases">
        <title>The complete chromosome of Desulfohalobium retbaense DSM 5692.</title>
        <authorList>
            <consortium name="US DOE Joint Genome Institute (JGI-PGF)"/>
            <person name="Lucas S."/>
            <person name="Copeland A."/>
            <person name="Lapidus A."/>
            <person name="Glavina del Rio T."/>
            <person name="Dalin E."/>
            <person name="Tice H."/>
            <person name="Bruce D."/>
            <person name="Goodwin L."/>
            <person name="Pitluck S."/>
            <person name="Kyrpides N."/>
            <person name="Mavromatis K."/>
            <person name="Ivanova N."/>
            <person name="Mikhailova N."/>
            <person name="Munk A.C."/>
            <person name="Brettin T."/>
            <person name="Detter J.C."/>
            <person name="Han C."/>
            <person name="Tapia R."/>
            <person name="Larimer F."/>
            <person name="Land M."/>
            <person name="Hauser L."/>
            <person name="Markowitz V."/>
            <person name="Cheng J.-F."/>
            <person name="Hugenholtz P."/>
            <person name="Woyke T."/>
            <person name="Wu D."/>
            <person name="Spring S."/>
            <person name="Klenk H.-P."/>
            <person name="Eisen J.A."/>
        </authorList>
    </citation>
    <scope>NUCLEOTIDE SEQUENCE [LARGE SCALE GENOMIC DNA]</scope>
    <source>
        <strain evidence="7">DSM 5692</strain>
    </source>
</reference>
<feature type="domain" description="PpiC" evidence="5">
    <location>
        <begin position="175"/>
        <end position="265"/>
    </location>
</feature>
<dbReference type="STRING" id="485915.Dret_1690"/>
<evidence type="ECO:0000256" key="3">
    <source>
        <dbReference type="SAM" id="Coils"/>
    </source>
</evidence>
<keyword evidence="7" id="KW-1185">Reference proteome</keyword>
<dbReference type="SUPFAM" id="SSF54534">
    <property type="entry name" value="FKBP-like"/>
    <property type="match status" value="1"/>
</dbReference>
<dbReference type="Pfam" id="PF13624">
    <property type="entry name" value="SurA_N_3"/>
    <property type="match status" value="1"/>
</dbReference>
<evidence type="ECO:0000256" key="4">
    <source>
        <dbReference type="SAM" id="SignalP"/>
    </source>
</evidence>
<dbReference type="HOGENOM" id="CLU_034646_5_0_7"/>
<feature type="coiled-coil region" evidence="3">
    <location>
        <begin position="81"/>
        <end position="108"/>
    </location>
</feature>
<sequence length="311" mass="35684">MRKKLLVLVLALVFCSAVPATGEQVVDRIVAVVNGEIITLFELNQKADPVVERFRSQQPGSLTEDRIEEIKKRVLQTMVDNMLLRQEAERLEMEIEDAEVQDRIEEMKTQRGWDDERLDQMLANEGLDRSSFEKNIREDLMRRRLVGAMVRRKVVVTNEEIQTFYKDNQEQFAQEKKVDLRLLAVPSVDKAKQLRQRITDGDLDFAQAAKQFSQGPAAGQGGDLGWVKWADLAPQWKEVLRSTSPGSMTEPFSLQGQTAILYLEDMQKGQVQPLSAVRDRIADTLRGPKFEKQLETYLQRLRDKAVVDIRL</sequence>
<dbReference type="Gene3D" id="1.10.4030.10">
    <property type="entry name" value="Porin chaperone SurA, peptide-binding domain"/>
    <property type="match status" value="1"/>
</dbReference>
<evidence type="ECO:0000259" key="5">
    <source>
        <dbReference type="PROSITE" id="PS50198"/>
    </source>
</evidence>
<evidence type="ECO:0000256" key="1">
    <source>
        <dbReference type="ARBA" id="ARBA00022729"/>
    </source>
</evidence>
<dbReference type="PANTHER" id="PTHR47637:SF1">
    <property type="entry name" value="CHAPERONE SURA"/>
    <property type="match status" value="1"/>
</dbReference>
<name>C8X3H7_DESRD</name>
<keyword evidence="2" id="KW-0413">Isomerase</keyword>
<dbReference type="RefSeq" id="WP_015752117.1">
    <property type="nucleotide sequence ID" value="NC_013223.1"/>
</dbReference>
<keyword evidence="2" id="KW-0697">Rotamase</keyword>
<dbReference type="OrthoDB" id="14196at2"/>
<dbReference type="KEGG" id="drt:Dret_1690"/>
<dbReference type="InterPro" id="IPR027304">
    <property type="entry name" value="Trigger_fact/SurA_dom_sf"/>
</dbReference>
<dbReference type="PROSITE" id="PS50198">
    <property type="entry name" value="PPIC_PPIASE_2"/>
    <property type="match status" value="1"/>
</dbReference>
<feature type="chain" id="PRO_5007912175" evidence="4">
    <location>
        <begin position="21"/>
        <end position="311"/>
    </location>
</feature>
<gene>
    <name evidence="6" type="ordered locus">Dret_1690</name>
</gene>
<keyword evidence="1 4" id="KW-0732">Signal</keyword>
<dbReference type="EMBL" id="CP001734">
    <property type="protein sequence ID" value="ACV68974.1"/>
    <property type="molecule type" value="Genomic_DNA"/>
</dbReference>
<dbReference type="Proteomes" id="UP000001052">
    <property type="component" value="Chromosome"/>
</dbReference>
<organism evidence="6 7">
    <name type="scientific">Desulfohalobium retbaense (strain ATCC 49708 / DSM 5692 / JCM 16813 / HR100)</name>
    <dbReference type="NCBI Taxonomy" id="485915"/>
    <lineage>
        <taxon>Bacteria</taxon>
        <taxon>Pseudomonadati</taxon>
        <taxon>Thermodesulfobacteriota</taxon>
        <taxon>Desulfovibrionia</taxon>
        <taxon>Desulfovibrionales</taxon>
        <taxon>Desulfohalobiaceae</taxon>
        <taxon>Desulfohalobium</taxon>
    </lineage>
</organism>
<dbReference type="Pfam" id="PF13145">
    <property type="entry name" value="Rotamase_2"/>
    <property type="match status" value="1"/>
</dbReference>
<dbReference type="InterPro" id="IPR000297">
    <property type="entry name" value="PPIase_PpiC"/>
</dbReference>
<dbReference type="Gene3D" id="3.10.50.40">
    <property type="match status" value="1"/>
</dbReference>
<dbReference type="InterPro" id="IPR050280">
    <property type="entry name" value="OMP_Chaperone_SurA"/>
</dbReference>
<protein>
    <submittedName>
        <fullName evidence="6">SurA domain protein</fullName>
    </submittedName>
</protein>
<dbReference type="GO" id="GO:0003755">
    <property type="term" value="F:peptidyl-prolyl cis-trans isomerase activity"/>
    <property type="evidence" value="ECO:0007669"/>
    <property type="project" value="UniProtKB-KW"/>
</dbReference>
<dbReference type="PANTHER" id="PTHR47637">
    <property type="entry name" value="CHAPERONE SURA"/>
    <property type="match status" value="1"/>
</dbReference>
<reference evidence="6 7" key="2">
    <citation type="journal article" date="2010" name="Stand. Genomic Sci.">
        <title>Complete genome sequence of Desulfohalobium retbaense type strain (HR(100)).</title>
        <authorList>
            <person name="Spring S."/>
            <person name="Nolan M."/>
            <person name="Lapidus A."/>
            <person name="Glavina Del Rio T."/>
            <person name="Copeland A."/>
            <person name="Tice H."/>
            <person name="Cheng J.F."/>
            <person name="Lucas S."/>
            <person name="Land M."/>
            <person name="Chen F."/>
            <person name="Bruce D."/>
            <person name="Goodwin L."/>
            <person name="Pitluck S."/>
            <person name="Ivanova N."/>
            <person name="Mavromatis K."/>
            <person name="Mikhailova N."/>
            <person name="Pati A."/>
            <person name="Chen A."/>
            <person name="Palaniappan K."/>
            <person name="Hauser L."/>
            <person name="Chang Y.J."/>
            <person name="Jeffries C.D."/>
            <person name="Munk C."/>
            <person name="Kiss H."/>
            <person name="Chain P."/>
            <person name="Han C."/>
            <person name="Brettin T."/>
            <person name="Detter J.C."/>
            <person name="Schuler E."/>
            <person name="Goker M."/>
            <person name="Rohde M."/>
            <person name="Bristow J."/>
            <person name="Eisen J.A."/>
            <person name="Markowitz V."/>
            <person name="Hugenholtz P."/>
            <person name="Kyrpides N.C."/>
            <person name="Klenk H.P."/>
        </authorList>
    </citation>
    <scope>NUCLEOTIDE SEQUENCE [LARGE SCALE GENOMIC DNA]</scope>
    <source>
        <strain evidence="6 7">DSM 5692</strain>
    </source>
</reference>
<dbReference type="AlphaFoldDB" id="C8X3H7"/>
<evidence type="ECO:0000256" key="2">
    <source>
        <dbReference type="PROSITE-ProRule" id="PRU00278"/>
    </source>
</evidence>
<evidence type="ECO:0000313" key="6">
    <source>
        <dbReference type="EMBL" id="ACV68974.1"/>
    </source>
</evidence>
<dbReference type="eggNOG" id="COG0760">
    <property type="taxonomic scope" value="Bacteria"/>
</dbReference>
<dbReference type="InterPro" id="IPR046357">
    <property type="entry name" value="PPIase_dom_sf"/>
</dbReference>